<feature type="domain" description="N-acetyltransferase" evidence="1">
    <location>
        <begin position="3"/>
        <end position="157"/>
    </location>
</feature>
<dbReference type="Pfam" id="PF00583">
    <property type="entry name" value="Acetyltransf_1"/>
    <property type="match status" value="1"/>
</dbReference>
<dbReference type="RefSeq" id="WP_116877911.1">
    <property type="nucleotide sequence ID" value="NZ_CP031733.1"/>
</dbReference>
<dbReference type="EMBL" id="QVQY01000019">
    <property type="protein sequence ID" value="RFU50684.1"/>
    <property type="molecule type" value="Genomic_DNA"/>
</dbReference>
<keyword evidence="4" id="KW-0808">Transferase</keyword>
<reference evidence="3 7" key="1">
    <citation type="submission" date="2018-08" db="EMBL/GenBank/DDBJ databases">
        <title>Draft genome of Streptococcus sp .nov. Z2.</title>
        <authorList>
            <person name="Tian Z."/>
        </authorList>
    </citation>
    <scope>NUCLEOTIDE SEQUENCE [LARGE SCALE GENOMIC DNA]</scope>
    <source>
        <strain evidence="3 7">Z2</strain>
    </source>
</reference>
<reference evidence="5" key="3">
    <citation type="submission" date="2018-08" db="EMBL/GenBank/DDBJ databases">
        <title>Streptococcus chenjunshii sp. nov., isolated from stools sample of the Tibetan antelope in the Qinghai-Tibet plateau, China.</title>
        <authorList>
            <person name="Tian Z."/>
        </authorList>
    </citation>
    <scope>NUCLEOTIDE SEQUENCE [LARGE SCALE GENOMIC DNA]</scope>
    <source>
        <strain evidence="5">Z15</strain>
    </source>
</reference>
<name>A0A372KME8_9STRE</name>
<dbReference type="EMBL" id="CP031733">
    <property type="protein sequence ID" value="AXQ78171.1"/>
    <property type="molecule type" value="Genomic_DNA"/>
</dbReference>
<organism evidence="4 6">
    <name type="scientific">Streptococcus chenjunshii</name>
    <dbReference type="NCBI Taxonomy" id="2173853"/>
    <lineage>
        <taxon>Bacteria</taxon>
        <taxon>Bacillati</taxon>
        <taxon>Bacillota</taxon>
        <taxon>Bacilli</taxon>
        <taxon>Lactobacillales</taxon>
        <taxon>Streptococcaceae</taxon>
        <taxon>Streptococcus</taxon>
    </lineage>
</organism>
<dbReference type="EMBL" id="QVQZ01000007">
    <property type="protein sequence ID" value="RFU53455.1"/>
    <property type="molecule type" value="Genomic_DNA"/>
</dbReference>
<evidence type="ECO:0000313" key="6">
    <source>
        <dbReference type="Proteomes" id="UP000262901"/>
    </source>
</evidence>
<accession>A0A346NAX6</accession>
<dbReference type="GO" id="GO:0016747">
    <property type="term" value="F:acyltransferase activity, transferring groups other than amino-acyl groups"/>
    <property type="evidence" value="ECO:0007669"/>
    <property type="project" value="InterPro"/>
</dbReference>
<dbReference type="Proteomes" id="UP000264056">
    <property type="component" value="Unassembled WGS sequence"/>
</dbReference>
<accession>A0A372KME8</accession>
<dbReference type="KEGG" id="schj:DDV21_003295"/>
<dbReference type="InterPro" id="IPR000182">
    <property type="entry name" value="GNAT_dom"/>
</dbReference>
<proteinExistence type="predicted"/>
<dbReference type="AlphaFoldDB" id="A0A372KME8"/>
<evidence type="ECO:0000313" key="7">
    <source>
        <dbReference type="Proteomes" id="UP000264056"/>
    </source>
</evidence>
<keyword evidence="7" id="KW-1185">Reference proteome</keyword>
<evidence type="ECO:0000313" key="5">
    <source>
        <dbReference type="Proteomes" id="UP000246115"/>
    </source>
</evidence>
<evidence type="ECO:0000259" key="1">
    <source>
        <dbReference type="PROSITE" id="PS51186"/>
    </source>
</evidence>
<dbReference type="CDD" id="cd04301">
    <property type="entry name" value="NAT_SF"/>
    <property type="match status" value="1"/>
</dbReference>
<reference evidence="2" key="4">
    <citation type="journal article" date="2019" name="Int. J. Syst. Evol. Microbiol.">
        <title>Streptococcus chenjunshii sp. nov. isolated from feces of Tibetan antelopes.</title>
        <authorList>
            <person name="Tian Z."/>
            <person name="Lu S."/>
            <person name="Jin D."/>
            <person name="Yang J."/>
            <person name="Pu J."/>
            <person name="Lai X.H."/>
            <person name="Bai X.N."/>
            <person name="Wu X.M."/>
            <person name="Li J."/>
            <person name="Wang S."/>
            <person name="Xu J."/>
        </authorList>
    </citation>
    <scope>NUCLEOTIDE SEQUENCE</scope>
    <source>
        <strain evidence="2">Z15</strain>
    </source>
</reference>
<dbReference type="InterPro" id="IPR016181">
    <property type="entry name" value="Acyl_CoA_acyltransferase"/>
</dbReference>
<gene>
    <name evidence="2" type="ORF">DDV21_003295</name>
    <name evidence="3" type="ORF">DDV22_07295</name>
    <name evidence="4" type="ORF">DDV23_04470</name>
</gene>
<evidence type="ECO:0000313" key="2">
    <source>
        <dbReference type="EMBL" id="AXQ78171.1"/>
    </source>
</evidence>
<dbReference type="Proteomes" id="UP000246115">
    <property type="component" value="Chromosome"/>
</dbReference>
<protein>
    <submittedName>
        <fullName evidence="4">GNAT family N-acetyltransferase</fullName>
    </submittedName>
</protein>
<dbReference type="PROSITE" id="PS51186">
    <property type="entry name" value="GNAT"/>
    <property type="match status" value="1"/>
</dbReference>
<dbReference type="InterPro" id="IPR050276">
    <property type="entry name" value="MshD_Acetyltransferase"/>
</dbReference>
<dbReference type="Proteomes" id="UP000262901">
    <property type="component" value="Unassembled WGS sequence"/>
</dbReference>
<sequence>MSFMIRPMLPEEYPLLEEFLYQAIFVPEGFPAPDRKIIRLPELQLYIKDFGKAPHDQAMVAEAEGQVVGAAWVRIMADYGHIDDETPSLSVSLLPAYRGKGIGKVLLETFLASLKKGGCCKVSLSVQKANPAVHLYRQLGFHVFKQNQEDFVMVCRL</sequence>
<dbReference type="OrthoDB" id="9790865at2"/>
<dbReference type="SUPFAM" id="SSF55729">
    <property type="entry name" value="Acyl-CoA N-acyltransferases (Nat)"/>
    <property type="match status" value="1"/>
</dbReference>
<evidence type="ECO:0000313" key="4">
    <source>
        <dbReference type="EMBL" id="RFU53455.1"/>
    </source>
</evidence>
<dbReference type="Gene3D" id="3.40.630.30">
    <property type="match status" value="1"/>
</dbReference>
<evidence type="ECO:0000313" key="3">
    <source>
        <dbReference type="EMBL" id="RFU50684.1"/>
    </source>
</evidence>
<reference evidence="4 6" key="2">
    <citation type="submission" date="2018-08" db="EMBL/GenBank/DDBJ databases">
        <title>Draft genome of Streptococcus sp. nov. Z1.</title>
        <authorList>
            <person name="Tian Z."/>
        </authorList>
    </citation>
    <scope>NUCLEOTIDE SEQUENCE [LARGE SCALE GENOMIC DNA]</scope>
    <source>
        <strain evidence="4">Z1</strain>
        <strain evidence="6">Z1(2018)</strain>
    </source>
</reference>
<dbReference type="PANTHER" id="PTHR43617">
    <property type="entry name" value="L-AMINO ACID N-ACETYLTRANSFERASE"/>
    <property type="match status" value="1"/>
</dbReference>